<reference evidence="2 3" key="1">
    <citation type="submission" date="2017-11" db="EMBL/GenBank/DDBJ databases">
        <title>De-novo sequencing of pomegranate (Punica granatum L.) genome.</title>
        <authorList>
            <person name="Akparov Z."/>
            <person name="Amiraslanov A."/>
            <person name="Hajiyeva S."/>
            <person name="Abbasov M."/>
            <person name="Kaur K."/>
            <person name="Hamwieh A."/>
            <person name="Solovyev V."/>
            <person name="Salamov A."/>
            <person name="Braich B."/>
            <person name="Kosarev P."/>
            <person name="Mahmoud A."/>
            <person name="Hajiyev E."/>
            <person name="Babayeva S."/>
            <person name="Izzatullayeva V."/>
            <person name="Mammadov A."/>
            <person name="Mammadov A."/>
            <person name="Sharifova S."/>
            <person name="Ojaghi J."/>
            <person name="Eynullazada K."/>
            <person name="Bayramov B."/>
            <person name="Abdulazimova A."/>
            <person name="Shahmuradov I."/>
        </authorList>
    </citation>
    <scope>NUCLEOTIDE SEQUENCE [LARGE SCALE GENOMIC DNA]</scope>
    <source>
        <strain evidence="3">cv. AG2017</strain>
        <tissue evidence="2">Leaf</tissue>
    </source>
</reference>
<gene>
    <name evidence="2" type="ORF">CRG98_004373</name>
</gene>
<comment type="caution">
    <text evidence="2">The sequence shown here is derived from an EMBL/GenBank/DDBJ whole genome shotgun (WGS) entry which is preliminary data.</text>
</comment>
<name>A0A2I0L3F2_PUNGR</name>
<dbReference type="PANTHER" id="PTHR33116:SF78">
    <property type="entry name" value="OS12G0587133 PROTEIN"/>
    <property type="match status" value="1"/>
</dbReference>
<dbReference type="Pfam" id="PF13456">
    <property type="entry name" value="RVT_3"/>
    <property type="match status" value="1"/>
</dbReference>
<evidence type="ECO:0000259" key="1">
    <source>
        <dbReference type="Pfam" id="PF13456"/>
    </source>
</evidence>
<evidence type="ECO:0000313" key="2">
    <source>
        <dbReference type="EMBL" id="PKI75222.1"/>
    </source>
</evidence>
<feature type="domain" description="RNase H type-1" evidence="1">
    <location>
        <begin position="237"/>
        <end position="305"/>
    </location>
</feature>
<dbReference type="Proteomes" id="UP000233551">
    <property type="component" value="Unassembled WGS sequence"/>
</dbReference>
<keyword evidence="3" id="KW-1185">Reference proteome</keyword>
<proteinExistence type="predicted"/>
<dbReference type="PANTHER" id="PTHR33116">
    <property type="entry name" value="REVERSE TRANSCRIPTASE ZINC-BINDING DOMAIN-CONTAINING PROTEIN-RELATED-RELATED"/>
    <property type="match status" value="1"/>
</dbReference>
<dbReference type="InterPro" id="IPR044730">
    <property type="entry name" value="RNase_H-like_dom_plant"/>
</dbReference>
<dbReference type="GO" id="GO:0003676">
    <property type="term" value="F:nucleic acid binding"/>
    <property type="evidence" value="ECO:0007669"/>
    <property type="project" value="InterPro"/>
</dbReference>
<dbReference type="EMBL" id="PGOL01000181">
    <property type="protein sequence ID" value="PKI75222.1"/>
    <property type="molecule type" value="Genomic_DNA"/>
</dbReference>
<sequence length="422" mass="47359">MARRITLAKSVIQAMSSYAMHTMSLPVLVSKEIQRLCRVFVWEHSTNQRKLHLVKWATIVQPTKRGGMGLRDMPIFNTAILTKRGWGFLTRSGGGKAWNLVEGGAVWSVRNGEGVRFWEDRWIRGAEPLLHALELGDDCISWALEHSGILSVKTAYSMLVEPLWSMDEPICLKVVRLLLLYCGKNLACAGGLSQYTIGMVQTSLKEYSSRGRSGGGFNGGNLPLGGLTSTRMVHRELAWNRGYWHVVLELDSQVVQRLLSDGATHNQCLKPLVSSISDILHRDWHVEVSHTYRKGNTCTDWMVRWVVSSSLGSHFLVAPPIGIHALLEGDLDMIQLEDPLHGLEGESQDNVVWHEDELWYKHVPARTSTRARAKRIQQAMQRLLLNVYGGEVELLSGLHVELEATTVHILEIYLEDDPSSKG</sequence>
<organism evidence="2 3">
    <name type="scientific">Punica granatum</name>
    <name type="common">Pomegranate</name>
    <dbReference type="NCBI Taxonomy" id="22663"/>
    <lineage>
        <taxon>Eukaryota</taxon>
        <taxon>Viridiplantae</taxon>
        <taxon>Streptophyta</taxon>
        <taxon>Embryophyta</taxon>
        <taxon>Tracheophyta</taxon>
        <taxon>Spermatophyta</taxon>
        <taxon>Magnoliopsida</taxon>
        <taxon>eudicotyledons</taxon>
        <taxon>Gunneridae</taxon>
        <taxon>Pentapetalae</taxon>
        <taxon>rosids</taxon>
        <taxon>malvids</taxon>
        <taxon>Myrtales</taxon>
        <taxon>Lythraceae</taxon>
        <taxon>Punica</taxon>
    </lineage>
</organism>
<dbReference type="GO" id="GO:0004523">
    <property type="term" value="F:RNA-DNA hybrid ribonuclease activity"/>
    <property type="evidence" value="ECO:0007669"/>
    <property type="project" value="InterPro"/>
</dbReference>
<accession>A0A2I0L3F2</accession>
<dbReference type="Gene3D" id="3.30.420.10">
    <property type="entry name" value="Ribonuclease H-like superfamily/Ribonuclease H"/>
    <property type="match status" value="1"/>
</dbReference>
<dbReference type="InterPro" id="IPR002156">
    <property type="entry name" value="RNaseH_domain"/>
</dbReference>
<protein>
    <recommendedName>
        <fullName evidence="1">RNase H type-1 domain-containing protein</fullName>
    </recommendedName>
</protein>
<dbReference type="InterPro" id="IPR036397">
    <property type="entry name" value="RNaseH_sf"/>
</dbReference>
<dbReference type="AlphaFoldDB" id="A0A2I0L3F2"/>
<evidence type="ECO:0000313" key="3">
    <source>
        <dbReference type="Proteomes" id="UP000233551"/>
    </source>
</evidence>
<dbReference type="STRING" id="22663.A0A2I0L3F2"/>
<dbReference type="CDD" id="cd06222">
    <property type="entry name" value="RNase_H_like"/>
    <property type="match status" value="1"/>
</dbReference>